<accession>A0AAI9EB00</accession>
<dbReference type="PROSITE" id="PS50815">
    <property type="entry name" value="HORMA"/>
    <property type="match status" value="1"/>
</dbReference>
<organism evidence="3 4">
    <name type="scientific">Lecanosticta acicola</name>
    <dbReference type="NCBI Taxonomy" id="111012"/>
    <lineage>
        <taxon>Eukaryota</taxon>
        <taxon>Fungi</taxon>
        <taxon>Dikarya</taxon>
        <taxon>Ascomycota</taxon>
        <taxon>Pezizomycotina</taxon>
        <taxon>Dothideomycetes</taxon>
        <taxon>Dothideomycetidae</taxon>
        <taxon>Mycosphaerellales</taxon>
        <taxon>Mycosphaerellaceae</taxon>
        <taxon>Lecanosticta</taxon>
    </lineage>
</organism>
<dbReference type="InterPro" id="IPR003511">
    <property type="entry name" value="HORMA_dom"/>
</dbReference>
<dbReference type="Proteomes" id="UP001296104">
    <property type="component" value="Unassembled WGS sequence"/>
</dbReference>
<dbReference type="AlphaFoldDB" id="A0AAI9EB00"/>
<feature type="domain" description="HORMA" evidence="2">
    <location>
        <begin position="9"/>
        <end position="215"/>
    </location>
</feature>
<evidence type="ECO:0000256" key="1">
    <source>
        <dbReference type="ARBA" id="ARBA00010348"/>
    </source>
</evidence>
<comment type="caution">
    <text evidence="3">The sequence shown here is derived from an EMBL/GenBank/DDBJ whole genome shotgun (WGS) entry which is preliminary data.</text>
</comment>
<dbReference type="InterPro" id="IPR045091">
    <property type="entry name" value="Mad2-like"/>
</dbReference>
<dbReference type="Gene3D" id="3.30.900.10">
    <property type="entry name" value="HORMA domain"/>
    <property type="match status" value="1"/>
</dbReference>
<sequence>MGDETSTFRTFIAGFTDFLTVAIHTILYERGIYPETSFLSARKFNFAVRQNRHPKVCEWIDDAVTAVENELYKSTVEHVVVVIYDKHNKPRERFIFDVSRFPMVPLADMDVPLERVNADGLKDTILPFVDMEEEFRATMSRLSNCSADMSPLPKGCTFTVAIELKGEGQAPVEHPQAWVPTEGQADPQARTKGQELQTTPVRAVAAGEMMFECWIEEIADQNSGDKDAPT</sequence>
<evidence type="ECO:0000313" key="4">
    <source>
        <dbReference type="Proteomes" id="UP001296104"/>
    </source>
</evidence>
<evidence type="ECO:0000313" key="3">
    <source>
        <dbReference type="EMBL" id="CAK4031416.1"/>
    </source>
</evidence>
<dbReference type="PANTHER" id="PTHR11842:SF10">
    <property type="entry name" value="MITOTIC SPINDLE ASSEMBLY CHECKPOINT PROTEIN MAD2B"/>
    <property type="match status" value="1"/>
</dbReference>
<dbReference type="Pfam" id="PF02301">
    <property type="entry name" value="HORMA"/>
    <property type="match status" value="1"/>
</dbReference>
<dbReference type="EMBL" id="CAVMBE010000048">
    <property type="protein sequence ID" value="CAK4031416.1"/>
    <property type="molecule type" value="Genomic_DNA"/>
</dbReference>
<proteinExistence type="inferred from homology"/>
<protein>
    <submittedName>
        <fullName evidence="3">Related to MUS-26 MUS-26, involved in DNA repair</fullName>
    </submittedName>
</protein>
<dbReference type="SUPFAM" id="SSF56019">
    <property type="entry name" value="The spindle assembly checkpoint protein mad2"/>
    <property type="match status" value="1"/>
</dbReference>
<keyword evidence="4" id="KW-1185">Reference proteome</keyword>
<reference evidence="3" key="1">
    <citation type="submission" date="2023-11" db="EMBL/GenBank/DDBJ databases">
        <authorList>
            <person name="Alioto T."/>
            <person name="Alioto T."/>
            <person name="Gomez Garrido J."/>
        </authorList>
    </citation>
    <scope>NUCLEOTIDE SEQUENCE</scope>
</reference>
<name>A0AAI9EB00_9PEZI</name>
<dbReference type="PANTHER" id="PTHR11842">
    <property type="entry name" value="MITOTIC SPINDLE ASSEMBLY CHECKPOINT PROTEIN MAD2"/>
    <property type="match status" value="1"/>
</dbReference>
<evidence type="ECO:0000259" key="2">
    <source>
        <dbReference type="PROSITE" id="PS50815"/>
    </source>
</evidence>
<gene>
    <name evidence="3" type="ORF">LECACI_7A006574</name>
</gene>
<comment type="similarity">
    <text evidence="1">Belongs to the MAD2 family.</text>
</comment>
<dbReference type="InterPro" id="IPR036570">
    <property type="entry name" value="HORMA_dom_sf"/>
</dbReference>
<dbReference type="GO" id="GO:0016035">
    <property type="term" value="C:zeta DNA polymerase complex"/>
    <property type="evidence" value="ECO:0007669"/>
    <property type="project" value="TreeGrafter"/>
</dbReference>